<protein>
    <submittedName>
        <fullName evidence="3">U1 small nuclear ribonucleoprotein A</fullName>
    </submittedName>
</protein>
<keyword evidence="1" id="KW-0694">RNA-binding</keyword>
<evidence type="ECO:0000256" key="1">
    <source>
        <dbReference type="PROSITE-ProRule" id="PRU00176"/>
    </source>
</evidence>
<dbReference type="PROSITE" id="PS50102">
    <property type="entry name" value="RRM"/>
    <property type="match status" value="1"/>
</dbReference>
<accession>A0ABR4NRC0</accession>
<reference evidence="3 4" key="1">
    <citation type="submission" date="2024-05" db="EMBL/GenBank/DDBJ databases">
        <title>Long read based assembly of the Candida bracarensis genome reveals expanded adhesin content.</title>
        <authorList>
            <person name="Marcet-Houben M."/>
            <person name="Ksiezopolska E."/>
            <person name="Gabaldon T."/>
        </authorList>
    </citation>
    <scope>NUCLEOTIDE SEQUENCE [LARGE SCALE GENOMIC DNA]</scope>
    <source>
        <strain evidence="3 4">CBM6</strain>
    </source>
</reference>
<gene>
    <name evidence="3" type="ORF">RNJ44_01243</name>
</gene>
<keyword evidence="3" id="KW-0687">Ribonucleoprotein</keyword>
<dbReference type="InterPro" id="IPR000504">
    <property type="entry name" value="RRM_dom"/>
</dbReference>
<dbReference type="GO" id="GO:1990904">
    <property type="term" value="C:ribonucleoprotein complex"/>
    <property type="evidence" value="ECO:0007669"/>
    <property type="project" value="UniProtKB-KW"/>
</dbReference>
<comment type="caution">
    <text evidence="3">The sequence shown here is derived from an EMBL/GenBank/DDBJ whole genome shotgun (WGS) entry which is preliminary data.</text>
</comment>
<dbReference type="SUPFAM" id="SSF54928">
    <property type="entry name" value="RNA-binding domain, RBD"/>
    <property type="match status" value="1"/>
</dbReference>
<sequence length="298" mass="34274">MDNQEKVRTLYVRNMPRRPLNKEHYIKQFLRCVNPDNKYVRNSHLRVPTSLHYKQYDKSNHLVAEKMLDEAIGLVAMSVSKSSKLRNQCFLTFTSHSAAQNFSERCKETTLKVGGRAVEIDFAKKDSLLGLYFRDQNLLNRVLKNKSKREELHDDPEKLKEHQLKRKLRRLRSKLRTRGESEDNIRQAEAKILTQYEPKLDIDTQISPSKTKPLPKKEIPVNPPHFILLATNLPKDITVDSIKRIIPVVGLKEIRLVSIRCVAFIEYESIEAAQTALATVGSTLKCPGGKANLTYAKK</sequence>
<dbReference type="InterPro" id="IPR012677">
    <property type="entry name" value="Nucleotide-bd_a/b_plait_sf"/>
</dbReference>
<dbReference type="Gene3D" id="3.30.70.330">
    <property type="match status" value="2"/>
</dbReference>
<dbReference type="InterPro" id="IPR035979">
    <property type="entry name" value="RBD_domain_sf"/>
</dbReference>
<proteinExistence type="predicted"/>
<dbReference type="Pfam" id="PF00076">
    <property type="entry name" value="RRM_1"/>
    <property type="match status" value="1"/>
</dbReference>
<evidence type="ECO:0000313" key="4">
    <source>
        <dbReference type="Proteomes" id="UP001623330"/>
    </source>
</evidence>
<keyword evidence="4" id="KW-1185">Reference proteome</keyword>
<feature type="domain" description="RRM" evidence="2">
    <location>
        <begin position="8"/>
        <end position="125"/>
    </location>
</feature>
<organism evidence="3 4">
    <name type="scientific">Nakaseomyces bracarensis</name>
    <dbReference type="NCBI Taxonomy" id="273131"/>
    <lineage>
        <taxon>Eukaryota</taxon>
        <taxon>Fungi</taxon>
        <taxon>Dikarya</taxon>
        <taxon>Ascomycota</taxon>
        <taxon>Saccharomycotina</taxon>
        <taxon>Saccharomycetes</taxon>
        <taxon>Saccharomycetales</taxon>
        <taxon>Saccharomycetaceae</taxon>
        <taxon>Nakaseomyces</taxon>
    </lineage>
</organism>
<evidence type="ECO:0000313" key="3">
    <source>
        <dbReference type="EMBL" id="KAL3230794.1"/>
    </source>
</evidence>
<dbReference type="SMART" id="SM00360">
    <property type="entry name" value="RRM"/>
    <property type="match status" value="2"/>
</dbReference>
<dbReference type="EMBL" id="JBEVYD010000009">
    <property type="protein sequence ID" value="KAL3230794.1"/>
    <property type="molecule type" value="Genomic_DNA"/>
</dbReference>
<evidence type="ECO:0000259" key="2">
    <source>
        <dbReference type="PROSITE" id="PS50102"/>
    </source>
</evidence>
<dbReference type="Proteomes" id="UP001623330">
    <property type="component" value="Unassembled WGS sequence"/>
</dbReference>
<name>A0ABR4NRC0_9SACH</name>